<evidence type="ECO:0000256" key="2">
    <source>
        <dbReference type="ARBA" id="ARBA00005404"/>
    </source>
</evidence>
<dbReference type="Pfam" id="PF22151">
    <property type="entry name" value="Fer4_NDSU1"/>
    <property type="match status" value="1"/>
</dbReference>
<dbReference type="SUPFAM" id="SSF53706">
    <property type="entry name" value="Formate dehydrogenase/DMSO reductase, domains 1-3"/>
    <property type="match status" value="1"/>
</dbReference>
<dbReference type="GO" id="GO:0051537">
    <property type="term" value="F:2 iron, 2 sulfur cluster binding"/>
    <property type="evidence" value="ECO:0007669"/>
    <property type="project" value="UniProtKB-UniRule"/>
</dbReference>
<name>A0A1D8K8L1_9GAMM</name>
<evidence type="ECO:0000259" key="14">
    <source>
        <dbReference type="PROSITE" id="PS51839"/>
    </source>
</evidence>
<dbReference type="Pfam" id="PF22117">
    <property type="entry name" value="Fer4_Nqo3"/>
    <property type="match status" value="1"/>
</dbReference>
<dbReference type="InterPro" id="IPR054351">
    <property type="entry name" value="NADH_UbQ_OxRdtase_ferredoxin"/>
</dbReference>
<comment type="similarity">
    <text evidence="2 11">Belongs to the complex I 75 kDa subunit family.</text>
</comment>
<comment type="cofactor">
    <cofactor evidence="11">
        <name>[2Fe-2S] cluster</name>
        <dbReference type="ChEBI" id="CHEBI:190135"/>
    </cofactor>
    <text evidence="11">Binds 1 [2Fe-2S] cluster per subunit.</text>
</comment>
<dbReference type="EMBL" id="CP017448">
    <property type="protein sequence ID" value="AOV17318.1"/>
    <property type="molecule type" value="Genomic_DNA"/>
</dbReference>
<evidence type="ECO:0000259" key="12">
    <source>
        <dbReference type="PROSITE" id="PS51085"/>
    </source>
</evidence>
<dbReference type="PROSITE" id="PS00641">
    <property type="entry name" value="COMPLEX1_75K_1"/>
    <property type="match status" value="1"/>
</dbReference>
<dbReference type="Gene3D" id="3.10.20.740">
    <property type="match status" value="1"/>
</dbReference>
<comment type="subunit">
    <text evidence="9">Composed of 13 different subunits. Subunits NuoCD, E, F, and G constitute the peripheral sector of the complex.</text>
</comment>
<proteinExistence type="inferred from homology"/>
<dbReference type="InterPro" id="IPR006963">
    <property type="entry name" value="Mopterin_OxRdtase_4Fe-4S_dom"/>
</dbReference>
<accession>A0A1D8K8L1</accession>
<dbReference type="InterPro" id="IPR006656">
    <property type="entry name" value="Mopterin_OxRdtase"/>
</dbReference>
<dbReference type="Proteomes" id="UP000095342">
    <property type="component" value="Chromosome"/>
</dbReference>
<dbReference type="NCBIfam" id="TIGR01973">
    <property type="entry name" value="NuoG"/>
    <property type="match status" value="1"/>
</dbReference>
<dbReference type="SUPFAM" id="SSF54862">
    <property type="entry name" value="4Fe-4S ferredoxins"/>
    <property type="match status" value="1"/>
</dbReference>
<keyword evidence="5 11" id="KW-1278">Translocase</keyword>
<dbReference type="SMART" id="SM00929">
    <property type="entry name" value="NADH-G_4Fe-4S_3"/>
    <property type="match status" value="1"/>
</dbReference>
<dbReference type="GO" id="GO:0016020">
    <property type="term" value="C:membrane"/>
    <property type="evidence" value="ECO:0007669"/>
    <property type="project" value="InterPro"/>
</dbReference>
<dbReference type="AlphaFoldDB" id="A0A1D8K8L1"/>
<feature type="domain" description="4Fe-4S Mo/W bis-MGD-type" evidence="13">
    <location>
        <begin position="220"/>
        <end position="276"/>
    </location>
</feature>
<comment type="cofactor">
    <cofactor evidence="1 11">
        <name>[4Fe-4S] cluster</name>
        <dbReference type="ChEBI" id="CHEBI:49883"/>
    </cofactor>
</comment>
<evidence type="ECO:0000256" key="1">
    <source>
        <dbReference type="ARBA" id="ARBA00001966"/>
    </source>
</evidence>
<keyword evidence="16" id="KW-1185">Reference proteome</keyword>
<dbReference type="PROSITE" id="PS00643">
    <property type="entry name" value="COMPLEX1_75K_3"/>
    <property type="match status" value="1"/>
</dbReference>
<dbReference type="PANTHER" id="PTHR43105:SF13">
    <property type="entry name" value="NADH-UBIQUINONE OXIDOREDUCTASE 75 KDA SUBUNIT, MITOCHONDRIAL"/>
    <property type="match status" value="1"/>
</dbReference>
<evidence type="ECO:0000256" key="10">
    <source>
        <dbReference type="ARBA" id="ARBA00047712"/>
    </source>
</evidence>
<dbReference type="Gene3D" id="3.30.200.210">
    <property type="match status" value="1"/>
</dbReference>
<evidence type="ECO:0000256" key="3">
    <source>
        <dbReference type="ARBA" id="ARBA00022485"/>
    </source>
</evidence>
<dbReference type="PROSITE" id="PS51839">
    <property type="entry name" value="4FE4S_HC3"/>
    <property type="match status" value="1"/>
</dbReference>
<dbReference type="KEGG" id="aaeo:BJI67_09795"/>
<dbReference type="RefSeq" id="WP_070072871.1">
    <property type="nucleotide sequence ID" value="NZ_CP017448.1"/>
</dbReference>
<dbReference type="GO" id="GO:0008137">
    <property type="term" value="F:NADH dehydrogenase (ubiquinone) activity"/>
    <property type="evidence" value="ECO:0007669"/>
    <property type="project" value="UniProtKB-UniRule"/>
</dbReference>
<protein>
    <recommendedName>
        <fullName evidence="11">NADH-quinone oxidoreductase</fullName>
        <ecNumber evidence="11">7.1.1.-</ecNumber>
    </recommendedName>
</protein>
<dbReference type="PANTHER" id="PTHR43105">
    <property type="entry name" value="RESPIRATORY NITRATE REDUCTASE"/>
    <property type="match status" value="1"/>
</dbReference>
<feature type="domain" description="2Fe-2S ferredoxin-type" evidence="12">
    <location>
        <begin position="5"/>
        <end position="83"/>
    </location>
</feature>
<evidence type="ECO:0000256" key="6">
    <source>
        <dbReference type="ARBA" id="ARBA00023004"/>
    </source>
</evidence>
<dbReference type="Pfam" id="PF13510">
    <property type="entry name" value="Fer2_4"/>
    <property type="match status" value="1"/>
</dbReference>
<dbReference type="Gene3D" id="3.30.70.20">
    <property type="match status" value="1"/>
</dbReference>
<dbReference type="PROSITE" id="PS51085">
    <property type="entry name" value="2FE2S_FER_2"/>
    <property type="match status" value="1"/>
</dbReference>
<gene>
    <name evidence="15" type="ORF">BJI67_09795</name>
</gene>
<keyword evidence="8 11" id="KW-0520">NAD</keyword>
<keyword evidence="7 11" id="KW-0411">Iron-sulfur</keyword>
<dbReference type="Pfam" id="PF00384">
    <property type="entry name" value="Molybdopterin"/>
    <property type="match status" value="1"/>
</dbReference>
<dbReference type="InterPro" id="IPR000283">
    <property type="entry name" value="NADH_UbQ_OxRdtase_75kDa_su_CS"/>
</dbReference>
<keyword evidence="11" id="KW-0001">2Fe-2S</keyword>
<comment type="catalytic activity">
    <reaction evidence="10 11">
        <text>a quinone + NADH + 5 H(+)(in) = a quinol + NAD(+) + 4 H(+)(out)</text>
        <dbReference type="Rhea" id="RHEA:57888"/>
        <dbReference type="ChEBI" id="CHEBI:15378"/>
        <dbReference type="ChEBI" id="CHEBI:24646"/>
        <dbReference type="ChEBI" id="CHEBI:57540"/>
        <dbReference type="ChEBI" id="CHEBI:57945"/>
        <dbReference type="ChEBI" id="CHEBI:132124"/>
    </reaction>
</comment>
<evidence type="ECO:0000256" key="9">
    <source>
        <dbReference type="ARBA" id="ARBA00026021"/>
    </source>
</evidence>
<evidence type="ECO:0000256" key="8">
    <source>
        <dbReference type="ARBA" id="ARBA00023027"/>
    </source>
</evidence>
<keyword evidence="6 11" id="KW-0408">Iron</keyword>
<keyword evidence="4 11" id="KW-0479">Metal-binding</keyword>
<evidence type="ECO:0000259" key="13">
    <source>
        <dbReference type="PROSITE" id="PS51669"/>
    </source>
</evidence>
<comment type="function">
    <text evidence="11">NDH-1 shuttles electrons from NADH, via FMN and iron-sulfur (Fe-S) centers, to quinones in the respiratory chain. Couples the redox reaction to proton translocation (for every two electrons transferred, four hydrogen ions are translocated across the cytoplasmic membrane), and thus conserves the redox energy in a proton gradient.</text>
</comment>
<dbReference type="PROSITE" id="PS00642">
    <property type="entry name" value="COMPLEX1_75K_2"/>
    <property type="match status" value="1"/>
</dbReference>
<dbReference type="FunFam" id="3.30.70.20:FF:000002">
    <property type="entry name" value="NADH-ubiquinone oxidoreductase 75 kDa subunit"/>
    <property type="match status" value="1"/>
</dbReference>
<evidence type="ECO:0000256" key="5">
    <source>
        <dbReference type="ARBA" id="ARBA00022967"/>
    </source>
</evidence>
<feature type="domain" description="4Fe-4S His(Cys)3-ligated-type" evidence="14">
    <location>
        <begin position="83"/>
        <end position="122"/>
    </location>
</feature>
<dbReference type="GO" id="GO:0016651">
    <property type="term" value="F:oxidoreductase activity, acting on NAD(P)H"/>
    <property type="evidence" value="ECO:0007669"/>
    <property type="project" value="InterPro"/>
</dbReference>
<evidence type="ECO:0000256" key="7">
    <source>
        <dbReference type="ARBA" id="ARBA00023014"/>
    </source>
</evidence>
<dbReference type="InterPro" id="IPR036010">
    <property type="entry name" value="2Fe-2S_ferredoxin-like_sf"/>
</dbReference>
<sequence length="798" mass="86388">MSEDNLITIEIDGTPYRARRGAMLIEVTDECGIDVPRFCYHKKLSVAANCRMCLVEVEKAAKPLPACATPVQEGMRVNTRSPLALAAQKGTMEFLLINHPLDCPICDQGGECELQDVAMGFGESVSRYTENKRVVGDKDIGSLVATEMTRCIHCTRCVRFSAEIAGLPELGATGRGENMRIGTYVEHTLGSELSGNIIDLCPVGALTAKPSRFDGRAWEMLQHPGIGPHDCVGSNLYFHTLRGKVVRVVPRDNEAVNETWLSDRDRFSYTALYAQDRVTTPQIKRNGRWFDADWNEALKVAAEGLQRYAGENVGGLVSPNATLEEAYLLQKMLRQLGCDNVDHRLRQIDTRGDQSDPLFPWLGQSLESLEKSDALLLVGSNARKQQPLIGHRVRKAGMHGARIMDVNVRAYEFNFPLAERAIVAPQRMVEVLTEILVAVCEIQGEESPAWVNGGVAGAQAQAIAHHLTHAKLPTILLGHVAFSHPDYTLLRVLSVEIAARTDARFGYLPDGANAAGMWLAGAVPHRGAGGHPVDSGLGAHAMLASPRKAYVLCGVEPERDAACGDVATQALATAEFVVVMSPFAGAAAREYADVILPVSAYAETSGTFVNAEGRWQSFNAALAAPGETRPAWRVLRVLGNMLDLSGFEHMSSEEVREEVKSALDTTKPFDSSLQLGVGRTDIKAVLTDPGEGELMRTGEVSPYFVDAVVRRSDALQETPDAQAARAAAIHPLDASRLQLEDVHRICVSQGETQGEFDLVLDDGLPEGVLWLPIGTPEAASLGCVHGAVTVSPIEGETR</sequence>
<dbReference type="GO" id="GO:0051539">
    <property type="term" value="F:4 iron, 4 sulfur cluster binding"/>
    <property type="evidence" value="ECO:0007669"/>
    <property type="project" value="UniProtKB-KW"/>
</dbReference>
<dbReference type="Pfam" id="PF10588">
    <property type="entry name" value="NADH-G_4Fe-4S_3"/>
    <property type="match status" value="1"/>
</dbReference>
<dbReference type="PROSITE" id="PS51669">
    <property type="entry name" value="4FE4S_MOW_BIS_MGD"/>
    <property type="match status" value="1"/>
</dbReference>
<dbReference type="SUPFAM" id="SSF54292">
    <property type="entry name" value="2Fe-2S ferredoxin-like"/>
    <property type="match status" value="1"/>
</dbReference>
<dbReference type="InterPro" id="IPR001041">
    <property type="entry name" value="2Fe-2S_ferredoxin-type"/>
</dbReference>
<evidence type="ECO:0000256" key="4">
    <source>
        <dbReference type="ARBA" id="ARBA00022723"/>
    </source>
</evidence>
<keyword evidence="3 11" id="KW-0004">4Fe-4S</keyword>
<dbReference type="GO" id="GO:0042773">
    <property type="term" value="P:ATP synthesis coupled electron transport"/>
    <property type="evidence" value="ECO:0007669"/>
    <property type="project" value="InterPro"/>
</dbReference>
<dbReference type="FunFam" id="3.10.20.740:FF:000001">
    <property type="entry name" value="NADH-quinone oxidoreductase subunit G"/>
    <property type="match status" value="1"/>
</dbReference>
<reference evidence="15 16" key="1">
    <citation type="submission" date="2016-09" db="EMBL/GenBank/DDBJ databases">
        <title>Acidihalobacter prosperus V6 (DSM14174).</title>
        <authorList>
            <person name="Khaleque H.N."/>
            <person name="Ramsay J.P."/>
            <person name="Murphy R.J.T."/>
            <person name="Kaksonen A.H."/>
            <person name="Boxall N.J."/>
            <person name="Watkin E.L.J."/>
        </authorList>
    </citation>
    <scope>NUCLEOTIDE SEQUENCE [LARGE SCALE GENOMIC DNA]</scope>
    <source>
        <strain evidence="15 16">V6</strain>
    </source>
</reference>
<evidence type="ECO:0000313" key="15">
    <source>
        <dbReference type="EMBL" id="AOV17318.1"/>
    </source>
</evidence>
<keyword evidence="11" id="KW-0874">Quinone</keyword>
<dbReference type="EC" id="7.1.1.-" evidence="11"/>
<organism evidence="15 16">
    <name type="scientific">Acidihalobacter aeolianus</name>
    <dbReference type="NCBI Taxonomy" id="2792603"/>
    <lineage>
        <taxon>Bacteria</taxon>
        <taxon>Pseudomonadati</taxon>
        <taxon>Pseudomonadota</taxon>
        <taxon>Gammaproteobacteria</taxon>
        <taxon>Chromatiales</taxon>
        <taxon>Ectothiorhodospiraceae</taxon>
        <taxon>Acidihalobacter</taxon>
    </lineage>
</organism>
<evidence type="ECO:0000256" key="11">
    <source>
        <dbReference type="RuleBase" id="RU003525"/>
    </source>
</evidence>
<dbReference type="InterPro" id="IPR050123">
    <property type="entry name" value="Prok_molybdopt-oxidoreductase"/>
</dbReference>
<dbReference type="CDD" id="cd00207">
    <property type="entry name" value="fer2"/>
    <property type="match status" value="1"/>
</dbReference>
<dbReference type="InterPro" id="IPR010228">
    <property type="entry name" value="NADH_UbQ_OxRdtase_Gsu"/>
</dbReference>
<dbReference type="GO" id="GO:0046872">
    <property type="term" value="F:metal ion binding"/>
    <property type="evidence" value="ECO:0007669"/>
    <property type="project" value="UniProtKB-UniRule"/>
</dbReference>
<evidence type="ECO:0000313" key="16">
    <source>
        <dbReference type="Proteomes" id="UP000095342"/>
    </source>
</evidence>
<dbReference type="InterPro" id="IPR019574">
    <property type="entry name" value="NADH_UbQ_OxRdtase_Gsu_4Fe4S-bd"/>
</dbReference>
<dbReference type="Gene3D" id="3.40.50.740">
    <property type="match status" value="1"/>
</dbReference>
<dbReference type="GO" id="GO:0048038">
    <property type="term" value="F:quinone binding"/>
    <property type="evidence" value="ECO:0007669"/>
    <property type="project" value="UniProtKB-UniRule"/>
</dbReference>